<keyword evidence="4" id="KW-1185">Reference proteome</keyword>
<name>A0A1T2XJR6_9BACL</name>
<dbReference type="InterPro" id="IPR024425">
    <property type="entry name" value="LiaF-like_C"/>
</dbReference>
<proteinExistence type="predicted"/>
<evidence type="ECO:0000256" key="1">
    <source>
        <dbReference type="SAM" id="Phobius"/>
    </source>
</evidence>
<sequence length="216" mass="24826">MRDKNRNIAFILIGVGLFMLFGKWISFFTIAALILFFIGLDQVRTRGNSRKGYMLFVIGGILLLLDHFTLLLGIILISLGLFYAKSKKVQRDDRYIQKQNLMSTLKWDREPWVLRNMSLWHVVGEVNLDLSLAIMEDRECVIVLQGALGDIDVTIPDDIGVQIEANVVFGQIDFNHEKEAGFMNKRVWQSLNYDESDQKVKLIISYIVGDIDIRIN</sequence>
<dbReference type="OrthoDB" id="2660937at2"/>
<keyword evidence="1" id="KW-1133">Transmembrane helix</keyword>
<dbReference type="InterPro" id="IPR047793">
    <property type="entry name" value="LiaF_C"/>
</dbReference>
<feature type="domain" description="Cell wall-active antibiotics response LiaF-like C-terminal" evidence="2">
    <location>
        <begin position="102"/>
        <end position="213"/>
    </location>
</feature>
<dbReference type="STRING" id="1324314.BVG16_04170"/>
<feature type="transmembrane region" description="Helical" evidence="1">
    <location>
        <begin position="52"/>
        <end position="84"/>
    </location>
</feature>
<dbReference type="RefSeq" id="WP_078497299.1">
    <property type="nucleotide sequence ID" value="NZ_MSZX01000002.1"/>
</dbReference>
<feature type="transmembrane region" description="Helical" evidence="1">
    <location>
        <begin position="7"/>
        <end position="40"/>
    </location>
</feature>
<dbReference type="AlphaFoldDB" id="A0A1T2XJR6"/>
<evidence type="ECO:0000259" key="2">
    <source>
        <dbReference type="Pfam" id="PF09922"/>
    </source>
</evidence>
<dbReference type="Pfam" id="PF09922">
    <property type="entry name" value="LiaF-like_C"/>
    <property type="match status" value="1"/>
</dbReference>
<gene>
    <name evidence="3" type="ORF">BVG16_04170</name>
</gene>
<dbReference type="NCBIfam" id="NF040535">
    <property type="entry name" value="LiaF_C_term"/>
    <property type="match status" value="1"/>
</dbReference>
<evidence type="ECO:0000313" key="3">
    <source>
        <dbReference type="EMBL" id="OPA79956.1"/>
    </source>
</evidence>
<keyword evidence="1" id="KW-0472">Membrane</keyword>
<comment type="caution">
    <text evidence="3">The sequence shown here is derived from an EMBL/GenBank/DDBJ whole genome shotgun (WGS) entry which is preliminary data.</text>
</comment>
<dbReference type="Proteomes" id="UP000190188">
    <property type="component" value="Unassembled WGS sequence"/>
</dbReference>
<protein>
    <recommendedName>
        <fullName evidence="2">Cell wall-active antibiotics response LiaF-like C-terminal domain-containing protein</fullName>
    </recommendedName>
</protein>
<accession>A0A1T2XJR6</accession>
<organism evidence="3 4">
    <name type="scientific">Paenibacillus selenitireducens</name>
    <dbReference type="NCBI Taxonomy" id="1324314"/>
    <lineage>
        <taxon>Bacteria</taxon>
        <taxon>Bacillati</taxon>
        <taxon>Bacillota</taxon>
        <taxon>Bacilli</taxon>
        <taxon>Bacillales</taxon>
        <taxon>Paenibacillaceae</taxon>
        <taxon>Paenibacillus</taxon>
    </lineage>
</organism>
<dbReference type="EMBL" id="MSZX01000002">
    <property type="protein sequence ID" value="OPA79956.1"/>
    <property type="molecule type" value="Genomic_DNA"/>
</dbReference>
<keyword evidence="1" id="KW-0812">Transmembrane</keyword>
<reference evidence="3 4" key="1">
    <citation type="submission" date="2017-01" db="EMBL/GenBank/DDBJ databases">
        <title>Genome analysis of Paenibacillus selenitrireducens ES3-24.</title>
        <authorList>
            <person name="Xu D."/>
            <person name="Yao R."/>
            <person name="Zheng S."/>
        </authorList>
    </citation>
    <scope>NUCLEOTIDE SEQUENCE [LARGE SCALE GENOMIC DNA]</scope>
    <source>
        <strain evidence="3 4">ES3-24</strain>
    </source>
</reference>
<evidence type="ECO:0000313" key="4">
    <source>
        <dbReference type="Proteomes" id="UP000190188"/>
    </source>
</evidence>